<dbReference type="InterPro" id="IPR003018">
    <property type="entry name" value="GAF"/>
</dbReference>
<dbReference type="SUPFAM" id="SSF55781">
    <property type="entry name" value="GAF domain-like"/>
    <property type="match status" value="1"/>
</dbReference>
<gene>
    <name evidence="2" type="ORF">ACFORL_08175</name>
</gene>
<dbReference type="EMBL" id="JBHSAB010000019">
    <property type="protein sequence ID" value="MFC3909048.1"/>
    <property type="molecule type" value="Genomic_DNA"/>
</dbReference>
<reference evidence="3" key="1">
    <citation type="journal article" date="2019" name="Int. J. Syst. Evol. Microbiol.">
        <title>The Global Catalogue of Microorganisms (GCM) 10K type strain sequencing project: providing services to taxonomists for standard genome sequencing and annotation.</title>
        <authorList>
            <consortium name="The Broad Institute Genomics Platform"/>
            <consortium name="The Broad Institute Genome Sequencing Center for Infectious Disease"/>
            <person name="Wu L."/>
            <person name="Ma J."/>
        </authorList>
    </citation>
    <scope>NUCLEOTIDE SEQUENCE [LARGE SCALE GENOMIC DNA]</scope>
    <source>
        <strain evidence="3">CCUG 59858</strain>
    </source>
</reference>
<dbReference type="InterPro" id="IPR029016">
    <property type="entry name" value="GAF-like_dom_sf"/>
</dbReference>
<protein>
    <submittedName>
        <fullName evidence="2">GAF domain-containing protein</fullName>
    </submittedName>
</protein>
<accession>A0ABV8CFK5</accession>
<name>A0ABV8CFK5_9GAMM</name>
<dbReference type="Pfam" id="PF13185">
    <property type="entry name" value="GAF_2"/>
    <property type="match status" value="1"/>
</dbReference>
<organism evidence="2 3">
    <name type="scientific">Legionella dresdenensis</name>
    <dbReference type="NCBI Taxonomy" id="450200"/>
    <lineage>
        <taxon>Bacteria</taxon>
        <taxon>Pseudomonadati</taxon>
        <taxon>Pseudomonadota</taxon>
        <taxon>Gammaproteobacteria</taxon>
        <taxon>Legionellales</taxon>
        <taxon>Legionellaceae</taxon>
        <taxon>Legionella</taxon>
    </lineage>
</organism>
<evidence type="ECO:0000313" key="3">
    <source>
        <dbReference type="Proteomes" id="UP001595758"/>
    </source>
</evidence>
<keyword evidence="3" id="KW-1185">Reference proteome</keyword>
<dbReference type="Gene3D" id="3.30.450.40">
    <property type="match status" value="1"/>
</dbReference>
<sequence>MFIVRKAARRLTNADGATFVLRDKENCYYADEDAIGPLWKGKRFPMAMCISGWVMLHGESVVIEDIYSDSRVPADAYRPTFVKSLAMVPIRKNSPIGAIGTYWAENYHPTEQQLKFL</sequence>
<feature type="domain" description="GAF" evidence="1">
    <location>
        <begin position="6"/>
        <end position="117"/>
    </location>
</feature>
<evidence type="ECO:0000313" key="2">
    <source>
        <dbReference type="EMBL" id="MFC3909048.1"/>
    </source>
</evidence>
<proteinExistence type="predicted"/>
<comment type="caution">
    <text evidence="2">The sequence shown here is derived from an EMBL/GenBank/DDBJ whole genome shotgun (WGS) entry which is preliminary data.</text>
</comment>
<dbReference type="Proteomes" id="UP001595758">
    <property type="component" value="Unassembled WGS sequence"/>
</dbReference>
<evidence type="ECO:0000259" key="1">
    <source>
        <dbReference type="Pfam" id="PF13185"/>
    </source>
</evidence>